<protein>
    <submittedName>
        <fullName evidence="1">Uncharacterized protein</fullName>
    </submittedName>
</protein>
<sequence>MAEENCSFDFIDLTLSESEDESLKELNDCDSSEEDKEDIARNTVTTSPTDDVLLLEDDVGSSSILFYNGYKRLPIYDNRKDGFSLCENGNVLICGDVSKEKICLNIEAHDNPNDLIANDVDQNGQLQPLAFIRYRLDRAEHPIEITKHGNSLINEGPSKRTKLNAIAMLKKGLQSDQPIKVLQEVENRREE</sequence>
<dbReference type="AlphaFoldDB" id="A0A1X7UQV3"/>
<organism evidence="1">
    <name type="scientific">Amphimedon queenslandica</name>
    <name type="common">Sponge</name>
    <dbReference type="NCBI Taxonomy" id="400682"/>
    <lineage>
        <taxon>Eukaryota</taxon>
        <taxon>Metazoa</taxon>
        <taxon>Porifera</taxon>
        <taxon>Demospongiae</taxon>
        <taxon>Heteroscleromorpha</taxon>
        <taxon>Haplosclerida</taxon>
        <taxon>Niphatidae</taxon>
        <taxon>Amphimedon</taxon>
    </lineage>
</organism>
<dbReference type="EnsemblMetazoa" id="Aqu2.1.30143_001">
    <property type="protein sequence ID" value="Aqu2.1.30143_001"/>
    <property type="gene ID" value="Aqu2.1.30143"/>
</dbReference>
<dbReference type="InParanoid" id="A0A1X7UQV3"/>
<name>A0A1X7UQV3_AMPQE</name>
<evidence type="ECO:0000313" key="1">
    <source>
        <dbReference type="EnsemblMetazoa" id="Aqu2.1.30143_001"/>
    </source>
</evidence>
<proteinExistence type="predicted"/>
<reference evidence="1" key="1">
    <citation type="submission" date="2017-05" db="UniProtKB">
        <authorList>
            <consortium name="EnsemblMetazoa"/>
        </authorList>
    </citation>
    <scope>IDENTIFICATION</scope>
</reference>
<accession>A0A1X7UQV3</accession>